<evidence type="ECO:0000256" key="6">
    <source>
        <dbReference type="ARBA" id="ARBA00022763"/>
    </source>
</evidence>
<evidence type="ECO:0000256" key="11">
    <source>
        <dbReference type="ARBA" id="ARBA00023204"/>
    </source>
</evidence>
<dbReference type="PANTHER" id="PTHR12831:SF0">
    <property type="entry name" value="GENERAL TRANSCRIPTION FACTOR IIH SUBUNIT 3"/>
    <property type="match status" value="1"/>
</dbReference>
<dbReference type="Pfam" id="PF03850">
    <property type="entry name" value="Tfb4"/>
    <property type="match status" value="1"/>
</dbReference>
<evidence type="ECO:0000256" key="2">
    <source>
        <dbReference type="ARBA" id="ARBA00004123"/>
    </source>
</evidence>
<protein>
    <recommendedName>
        <fullName evidence="4 14">General transcription and DNA repair factor IIH subunit TFB4</fullName>
        <shortName evidence="14">TFIIH subunit TFB4</shortName>
    </recommendedName>
    <alternativeName>
        <fullName evidence="13 14">RNA polymerase II transcription factor B subunit 4</fullName>
    </alternativeName>
</protein>
<evidence type="ECO:0000256" key="13">
    <source>
        <dbReference type="ARBA" id="ARBA00033341"/>
    </source>
</evidence>
<keyword evidence="8 14" id="KW-0862">Zinc</keyword>
<reference evidence="16" key="1">
    <citation type="journal article" date="2007" name="Plant Cell">
        <title>Dothideomycete-plant interactions illuminated by genome sequencing and EST analysis of the wheat pathogen Stagonospora nodorum.</title>
        <authorList>
            <person name="Hane J.K."/>
            <person name="Lowe R.G."/>
            <person name="Solomon P.S."/>
            <person name="Tan K.C."/>
            <person name="Schoch C.L."/>
            <person name="Spatafora J.W."/>
            <person name="Crous P.W."/>
            <person name="Kodira C."/>
            <person name="Birren B.W."/>
            <person name="Galagan J.E."/>
            <person name="Torriani S.F."/>
            <person name="McDonald B.A."/>
            <person name="Oliver R.P."/>
        </authorList>
    </citation>
    <scope>NUCLEOTIDE SEQUENCE [LARGE SCALE GENOMIC DNA]</scope>
    <source>
        <strain evidence="16">SN15 / ATCC MYA-4574 / FGSC 10173</strain>
    </source>
</reference>
<keyword evidence="5 14" id="KW-0479">Metal-binding</keyword>
<sequence length="312" mass="33635">MNSIDASDRHVHIETAPPPSLLAVVLDTNPHAWAHLSSSISLSAALANILVFINAHLASGNANESRNGTNGDVEMNGAEDNKPYIAENPNKYRAFALVESAILKNFAKLLEETNESHLAATPTTLIGGAISMALSYINKSTILHAPTGASAEITSVAAMADTDNSTHLDRIALTSRILIVSVSGDLANQYIPVMNSIFAAQRKKIPIDILKLAGDTVLLQQASDATGGVYMKPERPEGLLQYLMMAYLPDATARKSLIIPRIQKAATTWIYTRSDKMPAVMLAWRESRTLTMFDPIRGFGVAPPTLPEVYAD</sequence>
<evidence type="ECO:0000256" key="7">
    <source>
        <dbReference type="ARBA" id="ARBA00022771"/>
    </source>
</evidence>
<dbReference type="STRING" id="321614.Q0UMQ4"/>
<keyword evidence="11 14" id="KW-0234">DNA repair</keyword>
<evidence type="ECO:0000256" key="1">
    <source>
        <dbReference type="ARBA" id="ARBA00002817"/>
    </source>
</evidence>
<dbReference type="eggNOG" id="KOG2487">
    <property type="taxonomic scope" value="Eukaryota"/>
</dbReference>
<comment type="subunit">
    <text evidence="14">Component of the 7-subunit TFIIH core complex composed of XPB/SSL2, XPD/RAD3, SSL1, TFB1, TFB2, TFB4 and TFB5, which is active in NER. The core complex associates with the 3-subunit CTD-kinase module TFIIK composed of CCL1, KIN28 and TFB3 to form the 10-subunit holoenzyme (holo-TFIIH) active in transcription.</text>
</comment>
<evidence type="ECO:0000256" key="9">
    <source>
        <dbReference type="ARBA" id="ARBA00023015"/>
    </source>
</evidence>
<dbReference type="GO" id="GO:0006289">
    <property type="term" value="P:nucleotide-excision repair"/>
    <property type="evidence" value="ECO:0000318"/>
    <property type="project" value="GO_Central"/>
</dbReference>
<evidence type="ECO:0000256" key="3">
    <source>
        <dbReference type="ARBA" id="ARBA00005273"/>
    </source>
</evidence>
<dbReference type="GO" id="GO:0008270">
    <property type="term" value="F:zinc ion binding"/>
    <property type="evidence" value="ECO:0007669"/>
    <property type="project" value="UniProtKB-KW"/>
</dbReference>
<organism evidence="15 16">
    <name type="scientific">Phaeosphaeria nodorum (strain SN15 / ATCC MYA-4574 / FGSC 10173)</name>
    <name type="common">Glume blotch fungus</name>
    <name type="synonym">Parastagonospora nodorum</name>
    <dbReference type="NCBI Taxonomy" id="321614"/>
    <lineage>
        <taxon>Eukaryota</taxon>
        <taxon>Fungi</taxon>
        <taxon>Dikarya</taxon>
        <taxon>Ascomycota</taxon>
        <taxon>Pezizomycotina</taxon>
        <taxon>Dothideomycetes</taxon>
        <taxon>Pleosporomycetidae</taxon>
        <taxon>Pleosporales</taxon>
        <taxon>Pleosporineae</taxon>
        <taxon>Phaeosphaeriaceae</taxon>
        <taxon>Parastagonospora</taxon>
    </lineage>
</organism>
<dbReference type="EMBL" id="CH445334">
    <property type="protein sequence ID" value="EAT85611.2"/>
    <property type="molecule type" value="Genomic_DNA"/>
</dbReference>
<evidence type="ECO:0000256" key="8">
    <source>
        <dbReference type="ARBA" id="ARBA00022833"/>
    </source>
</evidence>
<dbReference type="Proteomes" id="UP000001055">
    <property type="component" value="Unassembled WGS sequence"/>
</dbReference>
<evidence type="ECO:0000256" key="5">
    <source>
        <dbReference type="ARBA" id="ARBA00022723"/>
    </source>
</evidence>
<dbReference type="HOGENOM" id="CLU_040211_1_1_1"/>
<evidence type="ECO:0000313" key="16">
    <source>
        <dbReference type="Proteomes" id="UP000001055"/>
    </source>
</evidence>
<dbReference type="PANTHER" id="PTHR12831">
    <property type="entry name" value="TRANSCRIPTION INITIATION FACTOR IIH TFIIH , POLYPEPTIDE 3-RELATED"/>
    <property type="match status" value="1"/>
</dbReference>
<gene>
    <name evidence="15" type="ORF">SNOG_06960</name>
</gene>
<comment type="subcellular location">
    <subcellularLocation>
        <location evidence="2 14">Nucleus</location>
    </subcellularLocation>
</comment>
<keyword evidence="9 14" id="KW-0805">Transcription regulation</keyword>
<evidence type="ECO:0000313" key="15">
    <source>
        <dbReference type="EMBL" id="EAT85611.2"/>
    </source>
</evidence>
<dbReference type="RefSeq" id="XP_001797317.1">
    <property type="nucleotide sequence ID" value="XM_001797265.1"/>
</dbReference>
<evidence type="ECO:0000256" key="4">
    <source>
        <dbReference type="ARBA" id="ARBA00021280"/>
    </source>
</evidence>
<keyword evidence="7 14" id="KW-0863">Zinc-finger</keyword>
<dbReference type="FunCoup" id="Q0UMQ4">
    <property type="interactions" value="1066"/>
</dbReference>
<dbReference type="GO" id="GO:0000439">
    <property type="term" value="C:transcription factor TFIIH core complex"/>
    <property type="evidence" value="ECO:0000318"/>
    <property type="project" value="GO_Central"/>
</dbReference>
<dbReference type="InterPro" id="IPR004600">
    <property type="entry name" value="TFIIH_Tfb4/GTF2H3"/>
</dbReference>
<accession>Q0UMQ4</accession>
<dbReference type="VEuPathDB" id="FungiDB:JI435_069600"/>
<keyword evidence="10 14" id="KW-0804">Transcription</keyword>
<dbReference type="GeneID" id="5974207"/>
<dbReference type="GO" id="GO:0006355">
    <property type="term" value="P:regulation of DNA-templated transcription"/>
    <property type="evidence" value="ECO:0007669"/>
    <property type="project" value="InterPro"/>
</dbReference>
<keyword evidence="12 14" id="KW-0539">Nucleus</keyword>
<dbReference type="AlphaFoldDB" id="Q0UMQ4"/>
<keyword evidence="6 14" id="KW-0227">DNA damage</keyword>
<name>Q0UMQ4_PHANO</name>
<comment type="function">
    <text evidence="1 14">Component of the general transcription and DNA repair factor IIH (TFIIH) core complex, which is involved in general and transcription-coupled nucleotide excision repair (NER) of damaged DNA and, when complexed to TFIIK, in RNA transcription by RNA polymerase II. In NER, TFIIH acts by opening DNA around the lesion to allow the excision of the damaged oligonucleotide and its replacement by a new DNA fragment. In transcription, TFIIH has an essential role in transcription initiation. When the pre-initiation complex (PIC) has been established, TFIIH is required for promoter opening and promoter escape. Phosphorylation of the C-terminal tail (CTD) of the largest subunit of RNA polymerase II by the kinase module TFIIK controls the initiation of transcription.</text>
</comment>
<comment type="similarity">
    <text evidence="3 14">Belongs to the TFB4 family.</text>
</comment>
<proteinExistence type="inferred from homology"/>
<dbReference type="Gene3D" id="3.40.50.410">
    <property type="entry name" value="von Willebrand factor, type A domain"/>
    <property type="match status" value="1"/>
</dbReference>
<dbReference type="KEGG" id="pno:SNOG_06960"/>
<evidence type="ECO:0000256" key="10">
    <source>
        <dbReference type="ARBA" id="ARBA00023163"/>
    </source>
</evidence>
<evidence type="ECO:0000256" key="12">
    <source>
        <dbReference type="ARBA" id="ARBA00023242"/>
    </source>
</evidence>
<evidence type="ECO:0000256" key="14">
    <source>
        <dbReference type="RuleBase" id="RU368090"/>
    </source>
</evidence>
<dbReference type="InterPro" id="IPR036465">
    <property type="entry name" value="vWFA_dom_sf"/>
</dbReference>
<dbReference type="InParanoid" id="Q0UMQ4"/>
<dbReference type="GO" id="GO:0005675">
    <property type="term" value="C:transcription factor TFIIH holo complex"/>
    <property type="evidence" value="ECO:0000318"/>
    <property type="project" value="GO_Central"/>
</dbReference>